<dbReference type="PANTHER" id="PTHR43283:SF7">
    <property type="entry name" value="BETA-LACTAMASE-RELATED DOMAIN-CONTAINING PROTEIN"/>
    <property type="match status" value="1"/>
</dbReference>
<sequence length="338" mass="38580">MYTYDKLISWVENIKEKNDSSATTLCMIKDNKIVLEHYSGYHSNASTSKKVTASSQFNVASARKSYLGLMVAYALYDGKINSIDDEAIKYFKDFDPVLLDKTTIRHLVTHSHGLGETDDGTIFREFDAGQAWAYRDINVRMMTHLIYQLYNKSFPELLKERVFNPANFQETGWRIQQNENLVKVINNPNEDAISEVGTVDDGTEKNLFVSAREFSYWGNLHLNQGMINGKQVVPKEVIKIATSLQSPVYKNNELPQNGLFWFVQNEPAQLSELGERVPKGSYQILGITGPTILVIPEYNVVVAKMYNKRYNYGGDNYLYYLRTFSNLVADTFTSCNRA</sequence>
<organism evidence="2 3">
    <name type="scientific">Bacillus toyonensis</name>
    <dbReference type="NCBI Taxonomy" id="155322"/>
    <lineage>
        <taxon>Bacteria</taxon>
        <taxon>Bacillati</taxon>
        <taxon>Bacillota</taxon>
        <taxon>Bacilli</taxon>
        <taxon>Bacillales</taxon>
        <taxon>Bacillaceae</taxon>
        <taxon>Bacillus</taxon>
        <taxon>Bacillus cereus group</taxon>
    </lineage>
</organism>
<comment type="caution">
    <text evidence="2">The sequence shown here is derived from an EMBL/GenBank/DDBJ whole genome shotgun (WGS) entry which is preliminary data.</text>
</comment>
<accession>A0A2C4R8K7</accession>
<dbReference type="Pfam" id="PF00144">
    <property type="entry name" value="Beta-lactamase"/>
    <property type="match status" value="1"/>
</dbReference>
<dbReference type="InterPro" id="IPR012338">
    <property type="entry name" value="Beta-lactam/transpept-like"/>
</dbReference>
<evidence type="ECO:0000313" key="3">
    <source>
        <dbReference type="Proteomes" id="UP000225997"/>
    </source>
</evidence>
<dbReference type="AlphaFoldDB" id="A0A2C4R8K7"/>
<dbReference type="RefSeq" id="WP_100064502.1">
    <property type="nucleotide sequence ID" value="NZ_NUSQ01000014.1"/>
</dbReference>
<evidence type="ECO:0000313" key="2">
    <source>
        <dbReference type="EMBL" id="PHD73647.1"/>
    </source>
</evidence>
<dbReference type="EMBL" id="NUSQ01000014">
    <property type="protein sequence ID" value="PHD73647.1"/>
    <property type="molecule type" value="Genomic_DNA"/>
</dbReference>
<feature type="domain" description="Beta-lactamase-related" evidence="1">
    <location>
        <begin position="13"/>
        <end position="319"/>
    </location>
</feature>
<gene>
    <name evidence="2" type="ORF">COF40_03435</name>
</gene>
<evidence type="ECO:0000259" key="1">
    <source>
        <dbReference type="Pfam" id="PF00144"/>
    </source>
</evidence>
<protein>
    <submittedName>
        <fullName evidence="2">Penicillin-binding protein</fullName>
    </submittedName>
</protein>
<dbReference type="InterPro" id="IPR001466">
    <property type="entry name" value="Beta-lactam-related"/>
</dbReference>
<dbReference type="PANTHER" id="PTHR43283">
    <property type="entry name" value="BETA-LACTAMASE-RELATED"/>
    <property type="match status" value="1"/>
</dbReference>
<dbReference type="Gene3D" id="3.40.710.10">
    <property type="entry name" value="DD-peptidase/beta-lactamase superfamily"/>
    <property type="match status" value="1"/>
</dbReference>
<proteinExistence type="predicted"/>
<dbReference type="InterPro" id="IPR050789">
    <property type="entry name" value="Diverse_Enzym_Activities"/>
</dbReference>
<name>A0A2C4R8K7_9BACI</name>
<reference evidence="2 3" key="1">
    <citation type="submission" date="2017-09" db="EMBL/GenBank/DDBJ databases">
        <title>Large-scale bioinformatics analysis of Bacillus genomes uncovers conserved roles of natural products in bacterial physiology.</title>
        <authorList>
            <consortium name="Agbiome Team Llc"/>
            <person name="Bleich R.M."/>
            <person name="Grubbs K.J."/>
            <person name="Santa Maria K.C."/>
            <person name="Allen S.E."/>
            <person name="Farag S."/>
            <person name="Shank E.A."/>
            <person name="Bowers A."/>
        </authorList>
    </citation>
    <scope>NUCLEOTIDE SEQUENCE [LARGE SCALE GENOMIC DNA]</scope>
    <source>
        <strain evidence="2 3">AFS044250</strain>
    </source>
</reference>
<dbReference type="Proteomes" id="UP000225997">
    <property type="component" value="Unassembled WGS sequence"/>
</dbReference>
<dbReference type="SUPFAM" id="SSF56601">
    <property type="entry name" value="beta-lactamase/transpeptidase-like"/>
    <property type="match status" value="1"/>
</dbReference>